<dbReference type="SUPFAM" id="SSF47336">
    <property type="entry name" value="ACP-like"/>
    <property type="match status" value="3"/>
</dbReference>
<dbReference type="PANTHER" id="PTHR43775:SF21">
    <property type="entry name" value="NON-REDUCING POLYKETIDE SYNTHASE AUSA-RELATED"/>
    <property type="match status" value="1"/>
</dbReference>
<dbReference type="GO" id="GO:0008236">
    <property type="term" value="F:serine-type peptidase activity"/>
    <property type="evidence" value="ECO:0007669"/>
    <property type="project" value="InterPro"/>
</dbReference>
<dbReference type="InterPro" id="IPR032088">
    <property type="entry name" value="SAT"/>
</dbReference>
<dbReference type="Gene3D" id="1.10.1200.10">
    <property type="entry name" value="ACP-like"/>
    <property type="match status" value="3"/>
</dbReference>
<dbReference type="SMART" id="SM00827">
    <property type="entry name" value="PKS_AT"/>
    <property type="match status" value="1"/>
</dbReference>
<feature type="compositionally biased region" description="Pro residues" evidence="8">
    <location>
        <begin position="1614"/>
        <end position="1623"/>
    </location>
</feature>
<feature type="domain" description="Ketosynthase family 3 (KS3)" evidence="10">
    <location>
        <begin position="376"/>
        <end position="799"/>
    </location>
</feature>
<dbReference type="InterPro" id="IPR001375">
    <property type="entry name" value="Peptidase_S9_cat"/>
</dbReference>
<evidence type="ECO:0000256" key="4">
    <source>
        <dbReference type="ARBA" id="ARBA00022603"/>
    </source>
</evidence>
<dbReference type="PROSITE" id="PS52019">
    <property type="entry name" value="PKS_MFAS_DH"/>
    <property type="match status" value="1"/>
</dbReference>
<dbReference type="InterPro" id="IPR049900">
    <property type="entry name" value="PKS_mFAS_DH"/>
</dbReference>
<evidence type="ECO:0000256" key="5">
    <source>
        <dbReference type="ARBA" id="ARBA00022679"/>
    </source>
</evidence>
<evidence type="ECO:0000256" key="2">
    <source>
        <dbReference type="ARBA" id="ARBA00022450"/>
    </source>
</evidence>
<dbReference type="GO" id="GO:0004312">
    <property type="term" value="F:fatty acid synthase activity"/>
    <property type="evidence" value="ECO:0007669"/>
    <property type="project" value="TreeGrafter"/>
</dbReference>
<dbReference type="InterPro" id="IPR016039">
    <property type="entry name" value="Thiolase-like"/>
</dbReference>
<evidence type="ECO:0000259" key="10">
    <source>
        <dbReference type="PROSITE" id="PS52004"/>
    </source>
</evidence>
<name>A0A2T2NM19_CORCC</name>
<dbReference type="GO" id="GO:0044550">
    <property type="term" value="P:secondary metabolite biosynthetic process"/>
    <property type="evidence" value="ECO:0007669"/>
    <property type="project" value="TreeGrafter"/>
</dbReference>
<dbReference type="Proteomes" id="UP000240883">
    <property type="component" value="Unassembled WGS sequence"/>
</dbReference>
<feature type="region of interest" description="C-terminal hotdog fold" evidence="7">
    <location>
        <begin position="1435"/>
        <end position="1587"/>
    </location>
</feature>
<dbReference type="PANTHER" id="PTHR43775">
    <property type="entry name" value="FATTY ACID SYNTHASE"/>
    <property type="match status" value="1"/>
</dbReference>
<dbReference type="Pfam" id="PF02801">
    <property type="entry name" value="Ketoacyl-synt_C"/>
    <property type="match status" value="1"/>
</dbReference>
<keyword evidence="13" id="KW-1185">Reference proteome</keyword>
<feature type="domain" description="Carrier" evidence="9">
    <location>
        <begin position="1870"/>
        <end position="1945"/>
    </location>
</feature>
<proteinExistence type="predicted"/>
<evidence type="ECO:0000256" key="8">
    <source>
        <dbReference type="SAM" id="MobiDB-lite"/>
    </source>
</evidence>
<dbReference type="GO" id="GO:0008168">
    <property type="term" value="F:methyltransferase activity"/>
    <property type="evidence" value="ECO:0007669"/>
    <property type="project" value="UniProtKB-KW"/>
</dbReference>
<dbReference type="SMART" id="SM00825">
    <property type="entry name" value="PKS_KS"/>
    <property type="match status" value="1"/>
</dbReference>
<dbReference type="PROSITE" id="PS52004">
    <property type="entry name" value="KS3_2"/>
    <property type="match status" value="1"/>
</dbReference>
<evidence type="ECO:0000313" key="13">
    <source>
        <dbReference type="Proteomes" id="UP000240883"/>
    </source>
</evidence>
<dbReference type="PROSITE" id="PS50075">
    <property type="entry name" value="CARRIER"/>
    <property type="match status" value="3"/>
</dbReference>
<evidence type="ECO:0000259" key="11">
    <source>
        <dbReference type="PROSITE" id="PS52019"/>
    </source>
</evidence>
<accession>A0A2T2NM19</accession>
<keyword evidence="3" id="KW-0597">Phosphoprotein</keyword>
<dbReference type="GO" id="GO:0031177">
    <property type="term" value="F:phosphopantetheine binding"/>
    <property type="evidence" value="ECO:0007669"/>
    <property type="project" value="InterPro"/>
</dbReference>
<dbReference type="Gene3D" id="3.40.366.10">
    <property type="entry name" value="Malonyl-Coenzyme A Acyl Carrier Protein, domain 2"/>
    <property type="match status" value="2"/>
</dbReference>
<dbReference type="Pfam" id="PF00550">
    <property type="entry name" value="PP-binding"/>
    <property type="match status" value="3"/>
</dbReference>
<dbReference type="InterPro" id="IPR049551">
    <property type="entry name" value="PKS_DH_C"/>
</dbReference>
<dbReference type="OrthoDB" id="429813at2759"/>
<dbReference type="InterPro" id="IPR050091">
    <property type="entry name" value="PKS_NRPS_Biosynth_Enz"/>
</dbReference>
<dbReference type="InterPro" id="IPR016036">
    <property type="entry name" value="Malonyl_transacylase_ACP-bd"/>
</dbReference>
<protein>
    <submittedName>
        <fullName evidence="12">Ketoacyl-synt-domain-containing protein</fullName>
    </submittedName>
</protein>
<dbReference type="InterPro" id="IPR036736">
    <property type="entry name" value="ACP-like_sf"/>
</dbReference>
<dbReference type="InterPro" id="IPR014030">
    <property type="entry name" value="Ketoacyl_synth_N"/>
</dbReference>
<organism evidence="12 13">
    <name type="scientific">Corynespora cassiicola Philippines</name>
    <dbReference type="NCBI Taxonomy" id="1448308"/>
    <lineage>
        <taxon>Eukaryota</taxon>
        <taxon>Fungi</taxon>
        <taxon>Dikarya</taxon>
        <taxon>Ascomycota</taxon>
        <taxon>Pezizomycotina</taxon>
        <taxon>Dothideomycetes</taxon>
        <taxon>Pleosporomycetidae</taxon>
        <taxon>Pleosporales</taxon>
        <taxon>Corynesporascaceae</taxon>
        <taxon>Corynespora</taxon>
    </lineage>
</organism>
<sequence>MTSPRFSQKPSVAVFCPQSKATSKEYLGELQRYMKQHEKLHRLGEEVKQLRTTWDIIAARREDIAALPQGPRYLKALHDWIDVGASEAVANAMSGILSLPLLLVIQTCQYFQYLQLAELTHEEFLAGLKVGGAQGYCGGLLPALAIACAKNEDEVITMASVAMRIALVLGSYGELGDDENIPGPTTIVVRLRREGQGDDLVRGFPGAYVSAITDPKTISIVGPVPTLEKLSASARQQGLLVQGMHLRGKVHNPENADLAKELCAVCDENESLSLPDWSQLQVPVYSNTTGRQLRDCSLTHQVVRTVLEWRCEWWTLLNELAQALKSTGAQDHTFAMFGIGDCVPLTPFHQASLKVSKIDVHRSIQEAEVKDYKPPADSIAVVGAACRLPGANNLEELWEILATGTSKAEEIRPERIPLYTSFRASQDTKFTGRRKFYGNFIDGVDGFDNAFFHTNPKEAAYMDPQQRILLELAYQAMDSSGYMRTHKREAGDNVGCFIGASFNEYLDNTCAHAPTAYTATGTIRAFLCGKISYYFGWSGPAEVIDTACSASLVAVHRACKAIAAGECSMALAGGVNIMSGVNNFMDLGKAGFLSPTGQCKPFDKNGDGYCRADGAGLVVLKSLQHARADGDNILGIIPGVATNQGGLSASLTVPSSLAQMALYRRILKQAGMKPEHISYVECHGTGTQAGDPLEIASVRDVFSGGNRLETLHIGSLKGNIGHSETAAGVASLLKVLAMLQKQRIPPLASFKTLNPKIPALTPDKIAIAKRLEEWDAPLRAACVNSYGAAGSNSALLCVEDTTRNMQDREFAARASALPFVISAASKESLTRYCNILDDYLSKHADLELGDVAYTLAERRQRHRFQLTTTAHDLASLQESLHKAESNIIDVAKKEIRPVVLAFGGQSKQTVGLSRSLYESSPRLRAYIQECDNLLIELGYPSPLSAIFSQEPQEDVVTLQTGTFAVQYACAKCWMDAGVPVSAVIGHSFGELTALTVSGALSLRSGLRIVAARANLMSTKWGSDRGTMLAVHAERRIVQVLINLVGENELEVACYNAITSQVLVGTASAIERAEALLTSESQFAGVRSQRVDVTHGFHSKFTEPLLDDLSAVASTISFGEAKIPLEMCVPDGSEHQQPDAARIAQHTRQPVYFSDAVRRIEKRLGPNTLWLEAGIDSPIIPMIKRAVSQPAEQVFLGLRFAGAKNQATVLPDVTLSLWRENMQVSFWSSLGGPTESGFNHVWLPPYEFVHTSMWVKNIDHATEAQVQAKTNSNAALSTAAITPEHSQRQLVTQKEQGSMEFSIDVSTKRFREIVSGHAVRARPLSPASMYMECAFMGLQQYLGSRLDNKKALYFDNLSFEQPLGVNLNQDVTVSLHDNGVTGSWDFQLSSKSKANSKQRASVHGRGKLRLGEQPTMRSFQHLITERMEELTNKPGTETLMSKRAYGLFSQVVTYAPLLQGMQMVTMDGTRAVASIKVPAPYVGTEESTAILRCDTVSIDTFIQVVGLLINSSDACIPNHAFVATGIDSVAISNACDFLAAKLWTVYASYRLVNETTAVGDVYVLTLEGTVAITILGVKFTRVPINTLEKLLDSANSSTPTTTTPAKTAATKAPAPKAPAQPPAPSLHAVPELVSDDEGTDIETPPSSTPYSERDDNNIRKMIAMYTGASEDAITLDSSMADLGVDSLAAVEFAEDLRSQYGKEIESTDLLTSTLMTLTQLCLVPEPKPLSHVNKPKSFASESLLSVPTVQSRVVEKPAGNVNRQNLLKIVSEASGAPVADITDTHTLRDLGVDSLAAVELKSELEDAFSKEIDENDVHLDSTVAEIVAYLSIGNENLAGQVSAATPTPIAVIPQVSQNIPTSTADAPRKSKNVRHRVISIISEACGAETDAMRDEDTLRDLGVDSLAAVELKSELEDAFDIELDDNLLDLTVKEAVNNCGGAPMGATDTNAAFTSTSTTSMAPTMPTETRTSIAADLHSTNGNSKAHNSMRNDSGALRHPSPWSKFETVVYKEVDGVSVQADVFFPQNPPVEPMPVALMIHGGGHMTLSRKAVRPAQTDFLLANGILPVSIDYRLCPEVNIIEGPIADTLDAYKWVQVELPTLAKAKGIVVDPKRVVVIGWSTGGHLAMTTAWTSNEANIRHPKAILSFYGPTDFESGDLDVRRAEEYPERTMKMTDIIKALPKVPITGYERDTADTTGLGWVRPGDPRSELVLSLFKEGNGLPLLLNGLPKSSDDAKSSWLQTPSPDRVAAISPMSQLRRGRYNVPTYIIHGTNDEIVPYHTAVKFIDAMRTEGIEGDLLTVKGARHIHDVALKPGSKRWEETVAPGYQFLFRHL</sequence>
<evidence type="ECO:0000256" key="7">
    <source>
        <dbReference type="PROSITE-ProRule" id="PRU01363"/>
    </source>
</evidence>
<evidence type="ECO:0000256" key="6">
    <source>
        <dbReference type="ARBA" id="ARBA00023268"/>
    </source>
</evidence>
<dbReference type="Gene3D" id="3.40.50.1820">
    <property type="entry name" value="alpha/beta hydrolase"/>
    <property type="match status" value="1"/>
</dbReference>
<feature type="active site" description="Proton acceptor; for dehydratase activity" evidence="7">
    <location>
        <position position="1316"/>
    </location>
</feature>
<dbReference type="InterPro" id="IPR020806">
    <property type="entry name" value="PKS_PP-bd"/>
</dbReference>
<dbReference type="InterPro" id="IPR049492">
    <property type="entry name" value="BD-FAE-like_dom"/>
</dbReference>
<evidence type="ECO:0000256" key="3">
    <source>
        <dbReference type="ARBA" id="ARBA00022553"/>
    </source>
</evidence>
<dbReference type="Pfam" id="PF00698">
    <property type="entry name" value="Acyl_transf_1"/>
    <property type="match status" value="1"/>
</dbReference>
<dbReference type="InterPro" id="IPR014031">
    <property type="entry name" value="Ketoacyl_synth_C"/>
</dbReference>
<dbReference type="Pfam" id="PF00326">
    <property type="entry name" value="Peptidase_S9"/>
    <property type="match status" value="1"/>
</dbReference>
<feature type="compositionally biased region" description="Low complexity" evidence="8">
    <location>
        <begin position="1597"/>
        <end position="1613"/>
    </location>
</feature>
<evidence type="ECO:0000256" key="1">
    <source>
        <dbReference type="ARBA" id="ARBA00005179"/>
    </source>
</evidence>
<dbReference type="InterPro" id="IPR016035">
    <property type="entry name" value="Acyl_Trfase/lysoPLipase"/>
</dbReference>
<dbReference type="InterPro" id="IPR042104">
    <property type="entry name" value="PKS_dehydratase_sf"/>
</dbReference>
<dbReference type="InterPro" id="IPR020841">
    <property type="entry name" value="PKS_Beta-ketoAc_synthase_dom"/>
</dbReference>
<dbReference type="Pfam" id="PF20434">
    <property type="entry name" value="BD-FAE"/>
    <property type="match status" value="1"/>
</dbReference>
<dbReference type="SUPFAM" id="SSF53901">
    <property type="entry name" value="Thiolase-like"/>
    <property type="match status" value="1"/>
</dbReference>
<dbReference type="SMART" id="SM00823">
    <property type="entry name" value="PKS_PP"/>
    <property type="match status" value="3"/>
</dbReference>
<dbReference type="InterPro" id="IPR018201">
    <property type="entry name" value="Ketoacyl_synth_AS"/>
</dbReference>
<dbReference type="Gene3D" id="3.10.129.110">
    <property type="entry name" value="Polyketide synthase dehydratase"/>
    <property type="match status" value="1"/>
</dbReference>
<dbReference type="Pfam" id="PF00109">
    <property type="entry name" value="ketoacyl-synt"/>
    <property type="match status" value="1"/>
</dbReference>
<dbReference type="SUPFAM" id="SSF52151">
    <property type="entry name" value="FabD/lysophospholipase-like"/>
    <property type="match status" value="1"/>
</dbReference>
<dbReference type="InterPro" id="IPR014043">
    <property type="entry name" value="Acyl_transferase_dom"/>
</dbReference>
<reference evidence="12 13" key="1">
    <citation type="journal article" date="2018" name="Front. Microbiol.">
        <title>Genome-Wide Analysis of Corynespora cassiicola Leaf Fall Disease Putative Effectors.</title>
        <authorList>
            <person name="Lopez D."/>
            <person name="Ribeiro S."/>
            <person name="Label P."/>
            <person name="Fumanal B."/>
            <person name="Venisse J.S."/>
            <person name="Kohler A."/>
            <person name="de Oliveira R.R."/>
            <person name="Labutti K."/>
            <person name="Lipzen A."/>
            <person name="Lail K."/>
            <person name="Bauer D."/>
            <person name="Ohm R.A."/>
            <person name="Barry K.W."/>
            <person name="Spatafora J."/>
            <person name="Grigoriev I.V."/>
            <person name="Martin F.M."/>
            <person name="Pujade-Renaud V."/>
        </authorList>
    </citation>
    <scope>NUCLEOTIDE SEQUENCE [LARGE SCALE GENOMIC DNA]</scope>
    <source>
        <strain evidence="12 13">Philippines</strain>
    </source>
</reference>
<feature type="active site" description="Proton donor; for dehydratase activity" evidence="7">
    <location>
        <position position="1498"/>
    </location>
</feature>
<dbReference type="CDD" id="cd00833">
    <property type="entry name" value="PKS"/>
    <property type="match status" value="1"/>
</dbReference>
<dbReference type="InterPro" id="IPR001227">
    <property type="entry name" value="Ac_transferase_dom_sf"/>
</dbReference>
<dbReference type="GO" id="GO:0006633">
    <property type="term" value="P:fatty acid biosynthetic process"/>
    <property type="evidence" value="ECO:0007669"/>
    <property type="project" value="InterPro"/>
</dbReference>
<evidence type="ECO:0000313" key="12">
    <source>
        <dbReference type="EMBL" id="PSN66430.1"/>
    </source>
</evidence>
<comment type="pathway">
    <text evidence="1">Secondary metabolite biosynthesis.</text>
</comment>
<dbReference type="GO" id="GO:0032259">
    <property type="term" value="P:methylation"/>
    <property type="evidence" value="ECO:0007669"/>
    <property type="project" value="UniProtKB-KW"/>
</dbReference>
<keyword evidence="6" id="KW-0511">Multifunctional enzyme</keyword>
<feature type="region of interest" description="Disordered" evidence="8">
    <location>
        <begin position="1593"/>
        <end position="1654"/>
    </location>
</feature>
<dbReference type="InterPro" id="IPR029058">
    <property type="entry name" value="AB_hydrolase_fold"/>
</dbReference>
<keyword evidence="2" id="KW-0596">Phosphopantetheine</keyword>
<dbReference type="EMBL" id="KZ678136">
    <property type="protein sequence ID" value="PSN66430.1"/>
    <property type="molecule type" value="Genomic_DNA"/>
</dbReference>
<feature type="domain" description="Carrier" evidence="9">
    <location>
        <begin position="1756"/>
        <end position="1833"/>
    </location>
</feature>
<feature type="region of interest" description="N-terminal hotdog fold" evidence="7">
    <location>
        <begin position="1284"/>
        <end position="1414"/>
    </location>
</feature>
<dbReference type="GO" id="GO:0006508">
    <property type="term" value="P:proteolysis"/>
    <property type="evidence" value="ECO:0007669"/>
    <property type="project" value="InterPro"/>
</dbReference>
<dbReference type="SUPFAM" id="SSF53474">
    <property type="entry name" value="alpha/beta-Hydrolases"/>
    <property type="match status" value="1"/>
</dbReference>
<keyword evidence="5" id="KW-0808">Transferase</keyword>
<feature type="domain" description="Carrier" evidence="9">
    <location>
        <begin position="1651"/>
        <end position="1727"/>
    </location>
</feature>
<dbReference type="Pfam" id="PF22621">
    <property type="entry name" value="CurL-like_PKS_C"/>
    <property type="match status" value="1"/>
</dbReference>
<evidence type="ECO:0000259" key="9">
    <source>
        <dbReference type="PROSITE" id="PS50075"/>
    </source>
</evidence>
<dbReference type="SUPFAM" id="SSF55048">
    <property type="entry name" value="Probable ACP-binding domain of malonyl-CoA ACP transacylase"/>
    <property type="match status" value="1"/>
</dbReference>
<gene>
    <name evidence="12" type="ORF">BS50DRAFT_554732</name>
</gene>
<dbReference type="Pfam" id="PF14765">
    <property type="entry name" value="PS-DH"/>
    <property type="match status" value="1"/>
</dbReference>
<feature type="domain" description="PKS/mFAS DH" evidence="11">
    <location>
        <begin position="1284"/>
        <end position="1587"/>
    </location>
</feature>
<dbReference type="InterPro" id="IPR009081">
    <property type="entry name" value="PP-bd_ACP"/>
</dbReference>
<dbReference type="Gene3D" id="3.40.47.10">
    <property type="match status" value="1"/>
</dbReference>
<dbReference type="Gene3D" id="3.30.70.3290">
    <property type="match status" value="1"/>
</dbReference>
<dbReference type="PROSITE" id="PS00606">
    <property type="entry name" value="KS3_1"/>
    <property type="match status" value="1"/>
</dbReference>
<keyword evidence="4" id="KW-0489">Methyltransferase</keyword>
<dbReference type="Pfam" id="PF16073">
    <property type="entry name" value="SAT"/>
    <property type="match status" value="1"/>
</dbReference>
<dbReference type="GO" id="GO:0004315">
    <property type="term" value="F:3-oxoacyl-[acyl-carrier-protein] synthase activity"/>
    <property type="evidence" value="ECO:0007669"/>
    <property type="project" value="InterPro"/>
</dbReference>
<dbReference type="STRING" id="1448308.A0A2T2NM19"/>